<feature type="coiled-coil region" evidence="1">
    <location>
        <begin position="51"/>
        <end position="79"/>
    </location>
</feature>
<proteinExistence type="predicted"/>
<keyword evidence="1" id="KW-0175">Coiled coil</keyword>
<dbReference type="AlphaFoldDB" id="A0A8J4DQC0"/>
<accession>A0A8J4DQC0</accession>
<gene>
    <name evidence="2" type="ORF">Val02_26920</name>
</gene>
<keyword evidence="3" id="KW-1185">Reference proteome</keyword>
<sequence>MFGPDFERFVRDRNHRLGIFKQTCSGGSARCAGWFWPYTYRRVTADRCHSCRRAERNRKEAERQARKRVENRAARLADAAPCSVCGGPLWPDGAPTTRVRSDRRTCSARCRKAASRTRL</sequence>
<reference evidence="2" key="1">
    <citation type="submission" date="2021-01" db="EMBL/GenBank/DDBJ databases">
        <title>Whole genome shotgun sequence of Virgisporangium aliadipatigenens NBRC 105644.</title>
        <authorList>
            <person name="Komaki H."/>
            <person name="Tamura T."/>
        </authorList>
    </citation>
    <scope>NUCLEOTIDE SEQUENCE</scope>
    <source>
        <strain evidence="2">NBRC 105644</strain>
    </source>
</reference>
<protein>
    <submittedName>
        <fullName evidence="2">Uncharacterized protein</fullName>
    </submittedName>
</protein>
<comment type="caution">
    <text evidence="2">The sequence shown here is derived from an EMBL/GenBank/DDBJ whole genome shotgun (WGS) entry which is preliminary data.</text>
</comment>
<evidence type="ECO:0000313" key="3">
    <source>
        <dbReference type="Proteomes" id="UP000619260"/>
    </source>
</evidence>
<organism evidence="2 3">
    <name type="scientific">Virgisporangium aliadipatigenens</name>
    <dbReference type="NCBI Taxonomy" id="741659"/>
    <lineage>
        <taxon>Bacteria</taxon>
        <taxon>Bacillati</taxon>
        <taxon>Actinomycetota</taxon>
        <taxon>Actinomycetes</taxon>
        <taxon>Micromonosporales</taxon>
        <taxon>Micromonosporaceae</taxon>
        <taxon>Virgisporangium</taxon>
    </lineage>
</organism>
<dbReference type="Proteomes" id="UP000619260">
    <property type="component" value="Unassembled WGS sequence"/>
</dbReference>
<name>A0A8J4DQC0_9ACTN</name>
<dbReference type="EMBL" id="BOPF01000008">
    <property type="protein sequence ID" value="GIJ45806.1"/>
    <property type="molecule type" value="Genomic_DNA"/>
</dbReference>
<evidence type="ECO:0000256" key="1">
    <source>
        <dbReference type="SAM" id="Coils"/>
    </source>
</evidence>
<evidence type="ECO:0000313" key="2">
    <source>
        <dbReference type="EMBL" id="GIJ45806.1"/>
    </source>
</evidence>